<dbReference type="Pfam" id="PF01047">
    <property type="entry name" value="MarR"/>
    <property type="match status" value="1"/>
</dbReference>
<dbReference type="Proteomes" id="UP000540698">
    <property type="component" value="Unassembled WGS sequence"/>
</dbReference>
<dbReference type="InterPro" id="IPR000835">
    <property type="entry name" value="HTH_MarR-typ"/>
</dbReference>
<dbReference type="InterPro" id="IPR001845">
    <property type="entry name" value="HTH_ArsR_DNA-bd_dom"/>
</dbReference>
<gene>
    <name evidence="6" type="ORF">HGB38_07545</name>
</gene>
<dbReference type="PANTHER" id="PTHR33154:SF18">
    <property type="entry name" value="ARSENICAL RESISTANCE OPERON REPRESSOR"/>
    <property type="match status" value="1"/>
</dbReference>
<keyword evidence="1" id="KW-0805">Transcription regulation</keyword>
<dbReference type="GO" id="GO:0003700">
    <property type="term" value="F:DNA-binding transcription factor activity"/>
    <property type="evidence" value="ECO:0007669"/>
    <property type="project" value="InterPro"/>
</dbReference>
<dbReference type="PRINTS" id="PR00778">
    <property type="entry name" value="HTHARSR"/>
</dbReference>
<dbReference type="AlphaFoldDB" id="A0A7X6L1M6"/>
<protein>
    <submittedName>
        <fullName evidence="6">Helix-turn-helix transcriptional regulator</fullName>
    </submittedName>
</protein>
<proteinExistence type="predicted"/>
<evidence type="ECO:0000256" key="4">
    <source>
        <dbReference type="SAM" id="MobiDB-lite"/>
    </source>
</evidence>
<feature type="region of interest" description="Disordered" evidence="4">
    <location>
        <begin position="31"/>
        <end position="51"/>
    </location>
</feature>
<dbReference type="GO" id="GO:0003677">
    <property type="term" value="F:DNA binding"/>
    <property type="evidence" value="ECO:0007669"/>
    <property type="project" value="UniProtKB-KW"/>
</dbReference>
<comment type="caution">
    <text evidence="6">The sequence shown here is derived from an EMBL/GenBank/DDBJ whole genome shotgun (WGS) entry which is preliminary data.</text>
</comment>
<feature type="domain" description="HTH arsR-type" evidence="5">
    <location>
        <begin position="56"/>
        <end position="151"/>
    </location>
</feature>
<evidence type="ECO:0000256" key="2">
    <source>
        <dbReference type="ARBA" id="ARBA00023125"/>
    </source>
</evidence>
<keyword evidence="3" id="KW-0804">Transcription</keyword>
<sequence length="154" mass="16818">MVSLTSGNDTRHICSTGQIYGCPQYLASPSRQRQSRAVATSDPLDSEHARPAGLGLDVSSVEHWAHRFDLLSDANRLRLLVCLHHTPGQSVTELAATVGMTATAASHALRQLRHQGWVSASKSGRIVRYRLADETIHRLLHWIGATHASEPSPL</sequence>
<dbReference type="SMART" id="SM00418">
    <property type="entry name" value="HTH_ARSR"/>
    <property type="match status" value="1"/>
</dbReference>
<accession>A0A7X6L1M6</accession>
<dbReference type="NCBIfam" id="NF033788">
    <property type="entry name" value="HTH_metalloreg"/>
    <property type="match status" value="1"/>
</dbReference>
<dbReference type="InterPro" id="IPR051081">
    <property type="entry name" value="HTH_MetalResp_TranReg"/>
</dbReference>
<dbReference type="CDD" id="cd00090">
    <property type="entry name" value="HTH_ARSR"/>
    <property type="match status" value="1"/>
</dbReference>
<reference evidence="6 7" key="1">
    <citation type="submission" date="2020-04" db="EMBL/GenBank/DDBJ databases">
        <title>MicrobeNet Type strains.</title>
        <authorList>
            <person name="Nicholson A.C."/>
        </authorList>
    </citation>
    <scope>NUCLEOTIDE SEQUENCE [LARGE SCALE GENOMIC DNA]</scope>
    <source>
        <strain evidence="6 7">DSM 44956</strain>
    </source>
</reference>
<keyword evidence="7" id="KW-1185">Reference proteome</keyword>
<evidence type="ECO:0000313" key="7">
    <source>
        <dbReference type="Proteomes" id="UP000540698"/>
    </source>
</evidence>
<evidence type="ECO:0000313" key="6">
    <source>
        <dbReference type="EMBL" id="NKY26073.1"/>
    </source>
</evidence>
<dbReference type="Gene3D" id="1.10.10.10">
    <property type="entry name" value="Winged helix-like DNA-binding domain superfamily/Winged helix DNA-binding domain"/>
    <property type="match status" value="1"/>
</dbReference>
<dbReference type="InterPro" id="IPR011991">
    <property type="entry name" value="ArsR-like_HTH"/>
</dbReference>
<evidence type="ECO:0000259" key="5">
    <source>
        <dbReference type="PROSITE" id="PS50987"/>
    </source>
</evidence>
<keyword evidence="2" id="KW-0238">DNA-binding</keyword>
<dbReference type="EMBL" id="JAAXOS010000003">
    <property type="protein sequence ID" value="NKY26073.1"/>
    <property type="molecule type" value="Genomic_DNA"/>
</dbReference>
<evidence type="ECO:0000256" key="3">
    <source>
        <dbReference type="ARBA" id="ARBA00023163"/>
    </source>
</evidence>
<dbReference type="InterPro" id="IPR036390">
    <property type="entry name" value="WH_DNA-bd_sf"/>
</dbReference>
<dbReference type="SUPFAM" id="SSF46785">
    <property type="entry name" value="Winged helix' DNA-binding domain"/>
    <property type="match status" value="1"/>
</dbReference>
<name>A0A7X6L1M6_9NOCA</name>
<dbReference type="PROSITE" id="PS50987">
    <property type="entry name" value="HTH_ARSR_2"/>
    <property type="match status" value="1"/>
</dbReference>
<dbReference type="InterPro" id="IPR036388">
    <property type="entry name" value="WH-like_DNA-bd_sf"/>
</dbReference>
<organism evidence="6 7">
    <name type="scientific">Nocardia gamkensis</name>
    <dbReference type="NCBI Taxonomy" id="352869"/>
    <lineage>
        <taxon>Bacteria</taxon>
        <taxon>Bacillati</taxon>
        <taxon>Actinomycetota</taxon>
        <taxon>Actinomycetes</taxon>
        <taxon>Mycobacteriales</taxon>
        <taxon>Nocardiaceae</taxon>
        <taxon>Nocardia</taxon>
    </lineage>
</organism>
<dbReference type="PANTHER" id="PTHR33154">
    <property type="entry name" value="TRANSCRIPTIONAL REGULATOR, ARSR FAMILY"/>
    <property type="match status" value="1"/>
</dbReference>
<evidence type="ECO:0000256" key="1">
    <source>
        <dbReference type="ARBA" id="ARBA00023015"/>
    </source>
</evidence>